<dbReference type="Proteomes" id="UP000014062">
    <property type="component" value="Chromosome"/>
</dbReference>
<organism evidence="2 3">
    <name type="scientific">Streptomyces lividans 1326</name>
    <dbReference type="NCBI Taxonomy" id="1200984"/>
    <lineage>
        <taxon>Bacteria</taxon>
        <taxon>Bacillati</taxon>
        <taxon>Actinomycetota</taxon>
        <taxon>Actinomycetes</taxon>
        <taxon>Kitasatosporales</taxon>
        <taxon>Streptomycetaceae</taxon>
        <taxon>Streptomyces</taxon>
    </lineage>
</organism>
<name>A0A7U9DN11_STRLI</name>
<feature type="compositionally biased region" description="Basic and acidic residues" evidence="1">
    <location>
        <begin position="1"/>
        <end position="12"/>
    </location>
</feature>
<reference evidence="3" key="1">
    <citation type="journal article" date="2013" name="Genome Biol. Evol.">
        <title>The genome sequence of Streptomyces lividans 66 reveals a novel tRNA-dependent peptide biosynthetic system within a metal-related genomic island.</title>
        <authorList>
            <person name="Cruz-Morales P."/>
            <person name="Vijgenboom E."/>
            <person name="Iruegas-Bocardo F."/>
            <person name="Girard G."/>
            <person name="Yanez-Guerra L.A."/>
            <person name="Ramos-Aboites H.E."/>
            <person name="Pernodet J.L."/>
            <person name="Anne J."/>
            <person name="van Wezel G.P."/>
            <person name="Barona-Gomez F."/>
        </authorList>
    </citation>
    <scope>NUCLEOTIDE SEQUENCE [LARGE SCALE GENOMIC DNA]</scope>
    <source>
        <strain evidence="3">1326</strain>
    </source>
</reference>
<accession>A0A7U9DN11</accession>
<proteinExistence type="predicted"/>
<evidence type="ECO:0000256" key="1">
    <source>
        <dbReference type="SAM" id="MobiDB-lite"/>
    </source>
</evidence>
<feature type="region of interest" description="Disordered" evidence="1">
    <location>
        <begin position="1"/>
        <end position="42"/>
    </location>
</feature>
<evidence type="ECO:0000313" key="3">
    <source>
        <dbReference type="Proteomes" id="UP000014062"/>
    </source>
</evidence>
<evidence type="ECO:0000313" key="2">
    <source>
        <dbReference type="EMBL" id="EOY46992.1"/>
    </source>
</evidence>
<protein>
    <submittedName>
        <fullName evidence="2">Uncharacterized protein</fullName>
    </submittedName>
</protein>
<sequence>MIVAEGDGRRTPDPGAFARRARPAHTGGAANGCAPFAAPGPG</sequence>
<dbReference type="AlphaFoldDB" id="A0A7U9DN11"/>
<gene>
    <name evidence="2" type="ORF">SLI_2277</name>
</gene>
<dbReference type="EMBL" id="CM001889">
    <property type="protein sequence ID" value="EOY46992.1"/>
    <property type="molecule type" value="Genomic_DNA"/>
</dbReference>